<evidence type="ECO:0000256" key="1">
    <source>
        <dbReference type="ARBA" id="ARBA00022714"/>
    </source>
</evidence>
<dbReference type="SUPFAM" id="SSF50022">
    <property type="entry name" value="ISP domain"/>
    <property type="match status" value="1"/>
</dbReference>
<evidence type="ECO:0000313" key="8">
    <source>
        <dbReference type="Proteomes" id="UP000263957"/>
    </source>
</evidence>
<dbReference type="CDD" id="cd03469">
    <property type="entry name" value="Rieske_RO_Alpha_N"/>
    <property type="match status" value="1"/>
</dbReference>
<dbReference type="GO" id="GO:0005506">
    <property type="term" value="F:iron ion binding"/>
    <property type="evidence" value="ECO:0007669"/>
    <property type="project" value="InterPro"/>
</dbReference>
<dbReference type="GO" id="GO:0016491">
    <property type="term" value="F:oxidoreductase activity"/>
    <property type="evidence" value="ECO:0007669"/>
    <property type="project" value="UniProtKB-KW"/>
</dbReference>
<dbReference type="InterPro" id="IPR015881">
    <property type="entry name" value="ARHD_Rieske_2Fe_2S"/>
</dbReference>
<keyword evidence="2" id="KW-0479">Metal-binding</keyword>
<evidence type="ECO:0000256" key="4">
    <source>
        <dbReference type="ARBA" id="ARBA00023004"/>
    </source>
</evidence>
<comment type="caution">
    <text evidence="7">The sequence shown here is derived from an EMBL/GenBank/DDBJ whole genome shotgun (WGS) entry which is preliminary data.</text>
</comment>
<evidence type="ECO:0000256" key="5">
    <source>
        <dbReference type="ARBA" id="ARBA00023014"/>
    </source>
</evidence>
<dbReference type="PANTHER" id="PTHR43756">
    <property type="entry name" value="CHOLINE MONOOXYGENASE, CHLOROPLASTIC"/>
    <property type="match status" value="1"/>
</dbReference>
<dbReference type="InterPro" id="IPR017941">
    <property type="entry name" value="Rieske_2Fe-2S"/>
</dbReference>
<keyword evidence="3" id="KW-0560">Oxidoreductase</keyword>
<sequence>MPITITEEFIQSLASSKGDVLEAETLPPECYTDANFYEFEKEALFTHDWLCVGREEWVKEPGDYFTTSTVNEPIVVARNRKGELKAMSSVCQHRAMLVAEGSGNARGFVCPYHHWSYSLDGDL</sequence>
<accession>A0A356W526</accession>
<dbReference type="PANTHER" id="PTHR43756:SF5">
    <property type="entry name" value="CHOLINE MONOOXYGENASE, CHLOROPLASTIC"/>
    <property type="match status" value="1"/>
</dbReference>
<dbReference type="InterPro" id="IPR036922">
    <property type="entry name" value="Rieske_2Fe-2S_sf"/>
</dbReference>
<dbReference type="PROSITE" id="PS00570">
    <property type="entry name" value="RING_HYDROXYL_ALPHA"/>
    <property type="match status" value="1"/>
</dbReference>
<dbReference type="InterPro" id="IPR001663">
    <property type="entry name" value="Rng_hydr_dOase-A"/>
</dbReference>
<dbReference type="AlphaFoldDB" id="A0A356W526"/>
<feature type="domain" description="Rieske" evidence="6">
    <location>
        <begin position="49"/>
        <end position="123"/>
    </location>
</feature>
<keyword evidence="1" id="KW-0001">2Fe-2S</keyword>
<organism evidence="7 8">
    <name type="scientific">Hyphomonas atlantica</name>
    <dbReference type="NCBI Taxonomy" id="1280948"/>
    <lineage>
        <taxon>Bacteria</taxon>
        <taxon>Pseudomonadati</taxon>
        <taxon>Pseudomonadota</taxon>
        <taxon>Alphaproteobacteria</taxon>
        <taxon>Hyphomonadales</taxon>
        <taxon>Hyphomonadaceae</taxon>
        <taxon>Hyphomonas</taxon>
    </lineage>
</organism>
<name>A0A356W526_9PROT</name>
<evidence type="ECO:0000256" key="2">
    <source>
        <dbReference type="ARBA" id="ARBA00022723"/>
    </source>
</evidence>
<keyword evidence="5" id="KW-0411">Iron-sulfur</keyword>
<feature type="non-terminal residue" evidence="7">
    <location>
        <position position="123"/>
    </location>
</feature>
<evidence type="ECO:0000259" key="6">
    <source>
        <dbReference type="PROSITE" id="PS51296"/>
    </source>
</evidence>
<dbReference type="Gene3D" id="2.102.10.10">
    <property type="entry name" value="Rieske [2Fe-2S] iron-sulphur domain"/>
    <property type="match status" value="1"/>
</dbReference>
<protein>
    <submittedName>
        <fullName evidence="7">(2Fe-2S)-binding protein</fullName>
    </submittedName>
</protein>
<dbReference type="PRINTS" id="PR00090">
    <property type="entry name" value="RNGDIOXGNASE"/>
</dbReference>
<keyword evidence="4" id="KW-0408">Iron</keyword>
<evidence type="ECO:0000313" key="7">
    <source>
        <dbReference type="EMBL" id="HBQ48774.1"/>
    </source>
</evidence>
<dbReference type="PROSITE" id="PS51296">
    <property type="entry name" value="RIESKE"/>
    <property type="match status" value="1"/>
</dbReference>
<dbReference type="Proteomes" id="UP000263957">
    <property type="component" value="Unassembled WGS sequence"/>
</dbReference>
<dbReference type="GO" id="GO:0051537">
    <property type="term" value="F:2 iron, 2 sulfur cluster binding"/>
    <property type="evidence" value="ECO:0007669"/>
    <property type="project" value="UniProtKB-KW"/>
</dbReference>
<gene>
    <name evidence="7" type="ORF">DD728_07790</name>
</gene>
<evidence type="ECO:0000256" key="3">
    <source>
        <dbReference type="ARBA" id="ARBA00023002"/>
    </source>
</evidence>
<proteinExistence type="predicted"/>
<dbReference type="EMBL" id="DOGS01000159">
    <property type="protein sequence ID" value="HBQ48774.1"/>
    <property type="molecule type" value="Genomic_DNA"/>
</dbReference>
<dbReference type="Pfam" id="PF00355">
    <property type="entry name" value="Rieske"/>
    <property type="match status" value="1"/>
</dbReference>
<reference evidence="7 8" key="1">
    <citation type="journal article" date="2018" name="Nat. Biotechnol.">
        <title>A standardized bacterial taxonomy based on genome phylogeny substantially revises the tree of life.</title>
        <authorList>
            <person name="Parks D.H."/>
            <person name="Chuvochina M."/>
            <person name="Waite D.W."/>
            <person name="Rinke C."/>
            <person name="Skarshewski A."/>
            <person name="Chaumeil P.A."/>
            <person name="Hugenholtz P."/>
        </authorList>
    </citation>
    <scope>NUCLEOTIDE SEQUENCE [LARGE SCALE GENOMIC DNA]</scope>
    <source>
        <strain evidence="7">UBA10378</strain>
    </source>
</reference>